<evidence type="ECO:0000259" key="1">
    <source>
        <dbReference type="Pfam" id="PF00534"/>
    </source>
</evidence>
<dbReference type="AlphaFoldDB" id="A0A7W1X8X0"/>
<feature type="domain" description="Glycosyl transferase family 1" evidence="1">
    <location>
        <begin position="539"/>
        <end position="711"/>
    </location>
</feature>
<dbReference type="Proteomes" id="UP000530514">
    <property type="component" value="Unassembled WGS sequence"/>
</dbReference>
<evidence type="ECO:0000313" key="3">
    <source>
        <dbReference type="EMBL" id="MBA4542179.1"/>
    </source>
</evidence>
<evidence type="ECO:0000259" key="2">
    <source>
        <dbReference type="Pfam" id="PF13439"/>
    </source>
</evidence>
<feature type="domain" description="Glycosyltransferase subfamily 4-like N-terminal" evidence="2">
    <location>
        <begin position="380"/>
        <end position="522"/>
    </location>
</feature>
<dbReference type="GO" id="GO:0016757">
    <property type="term" value="F:glycosyltransferase activity"/>
    <property type="evidence" value="ECO:0007669"/>
    <property type="project" value="InterPro"/>
</dbReference>
<keyword evidence="4" id="KW-1185">Reference proteome</keyword>
<comment type="caution">
    <text evidence="3">The sequence shown here is derived from an EMBL/GenBank/DDBJ whole genome shotgun (WGS) entry which is preliminary data.</text>
</comment>
<dbReference type="InterPro" id="IPR001296">
    <property type="entry name" value="Glyco_trans_1"/>
</dbReference>
<dbReference type="InterPro" id="IPR026838">
    <property type="entry name" value="YheC/D"/>
</dbReference>
<dbReference type="Pfam" id="PF13439">
    <property type="entry name" value="Glyco_transf_4"/>
    <property type="match status" value="1"/>
</dbReference>
<proteinExistence type="predicted"/>
<evidence type="ECO:0000313" key="4">
    <source>
        <dbReference type="Proteomes" id="UP000530514"/>
    </source>
</evidence>
<gene>
    <name evidence="3" type="ORF">H1164_04595</name>
</gene>
<organism evidence="3 4">
    <name type="scientific">Thermoactinomyces daqus</name>
    <dbReference type="NCBI Taxonomy" id="1329516"/>
    <lineage>
        <taxon>Bacteria</taxon>
        <taxon>Bacillati</taxon>
        <taxon>Bacillota</taxon>
        <taxon>Bacilli</taxon>
        <taxon>Bacillales</taxon>
        <taxon>Thermoactinomycetaceae</taxon>
        <taxon>Thermoactinomyces</taxon>
    </lineage>
</organism>
<accession>A0A7W1X8X0</accession>
<dbReference type="SUPFAM" id="SSF53756">
    <property type="entry name" value="UDP-Glycosyltransferase/glycogen phosphorylase"/>
    <property type="match status" value="1"/>
</dbReference>
<protein>
    <submittedName>
        <fullName evidence="3">YheC/YheD family protein</fullName>
    </submittedName>
</protein>
<name>A0A7W1X8X0_9BACL</name>
<dbReference type="PANTHER" id="PTHR45947">
    <property type="entry name" value="SULFOQUINOVOSYL TRANSFERASE SQD2"/>
    <property type="match status" value="1"/>
</dbReference>
<dbReference type="Gene3D" id="3.30.470.20">
    <property type="entry name" value="ATP-grasp fold, B domain"/>
    <property type="match status" value="1"/>
</dbReference>
<dbReference type="PANTHER" id="PTHR45947:SF3">
    <property type="entry name" value="SULFOQUINOVOSYL TRANSFERASE SQD2"/>
    <property type="match status" value="1"/>
</dbReference>
<dbReference type="CDD" id="cd03801">
    <property type="entry name" value="GT4_PimA-like"/>
    <property type="match status" value="1"/>
</dbReference>
<dbReference type="Gene3D" id="3.40.50.2000">
    <property type="entry name" value="Glycogen Phosphorylase B"/>
    <property type="match status" value="2"/>
</dbReference>
<dbReference type="Pfam" id="PF14398">
    <property type="entry name" value="ATPgrasp_YheCD"/>
    <property type="match status" value="1"/>
</dbReference>
<dbReference type="InterPro" id="IPR050194">
    <property type="entry name" value="Glycosyltransferase_grp1"/>
</dbReference>
<dbReference type="EMBL" id="JACEIP010000005">
    <property type="protein sequence ID" value="MBA4542179.1"/>
    <property type="molecule type" value="Genomic_DNA"/>
</dbReference>
<dbReference type="InterPro" id="IPR028098">
    <property type="entry name" value="Glyco_trans_4-like_N"/>
</dbReference>
<dbReference type="Pfam" id="PF00534">
    <property type="entry name" value="Glycos_transf_1"/>
    <property type="match status" value="1"/>
</dbReference>
<sequence>MADTVGVLVSRHIFSDCIRDRTPYEVFPHYDQAARQVGLKPIFFTIEHVRLADRTVDGFTREPDGRYHQQRHPLPKVIHNRIKPAVFQMKYQLLRALPGLIIFNRDNRMDKWRVAQILEREPELKPHLPETFLYQQPVLQKMFDRFGACYIKPRNKSLGIGVCRLMHKNGAIWIEDAKGAKGEVPFNQLPAWIHKHIHAPVIVQQPISLLTINRRPVDFRVSVQKDGTGQWQVTGIVAKVGKENAVATNVAVGGKARRFDEVMVEAGFTKPASVREKMERVAVMAAKALEKSIPGMADLGLDLAIDEKGDIWIIEINGRDLRITFHQAGDLESWRRTFAAPMEYAAYLYRQPPAEKPGKPTVALITPGNLPVHGGKSGSVEIVARSWAKELGKNHHVLLLGNQVEEMADATALDLKAPVTQQYYKRVEQSLKFLKPDIIQVENRPLLLNRLAKAAPNAKKVLFVHSHTYLNPPYANRKALRKLLPRYDFILTNSRYMADCLKKEYPQIMHKLKEIWLGVDLHQFASIHDPSVRRRRIEERIRHQLNGRPVILYVGRIVPQKGLHLLIEAFKQVREVHPAAVLLIVGSSFYGRNVETGYLRKCRQLGREHGEQIRWWPHIPHQGLPAVYQLADVLVVPSVGKEAFGLVTVEGMATGLPILATQTGGIGELVENGVNGRLVSPGPGLSKRIAKVLVEWLNRPDQLKEMGKKSRIRAENYFGWSKGAKELSEIYHRLA</sequence>
<dbReference type="RefSeq" id="WP_033099713.1">
    <property type="nucleotide sequence ID" value="NZ_JACEIP010000005.1"/>
</dbReference>
<dbReference type="SUPFAM" id="SSF56059">
    <property type="entry name" value="Glutathione synthetase ATP-binding domain-like"/>
    <property type="match status" value="1"/>
</dbReference>
<dbReference type="OrthoDB" id="139410at2"/>
<reference evidence="3 4" key="1">
    <citation type="submission" date="2020-07" db="EMBL/GenBank/DDBJ databases">
        <authorList>
            <person name="Feng H."/>
        </authorList>
    </citation>
    <scope>NUCLEOTIDE SEQUENCE [LARGE SCALE GENOMIC DNA]</scope>
    <source>
        <strain evidence="4">s-11</strain>
    </source>
</reference>